<protein>
    <recommendedName>
        <fullName evidence="3">CRISPR-associated protein</fullName>
    </recommendedName>
</protein>
<evidence type="ECO:0000313" key="1">
    <source>
        <dbReference type="EMBL" id="MFL9464896.1"/>
    </source>
</evidence>
<proteinExistence type="predicted"/>
<keyword evidence="2" id="KW-1185">Reference proteome</keyword>
<comment type="caution">
    <text evidence="1">The sequence shown here is derived from an EMBL/GenBank/DDBJ whole genome shotgun (WGS) entry which is preliminary data.</text>
</comment>
<gene>
    <name evidence="1" type="ORF">AB0759_30280</name>
</gene>
<evidence type="ECO:0000313" key="2">
    <source>
        <dbReference type="Proteomes" id="UP001628874"/>
    </source>
</evidence>
<organism evidence="1 2">
    <name type="scientific">Scytonema tolypothrichoides VB-61278_2</name>
    <dbReference type="NCBI Taxonomy" id="3232314"/>
    <lineage>
        <taxon>Bacteria</taxon>
        <taxon>Bacillati</taxon>
        <taxon>Cyanobacteriota</taxon>
        <taxon>Cyanophyceae</taxon>
        <taxon>Nostocales</taxon>
        <taxon>Scytonemataceae</taxon>
        <taxon>Scytonema</taxon>
    </lineage>
</organism>
<evidence type="ECO:0008006" key="3">
    <source>
        <dbReference type="Google" id="ProtNLM"/>
    </source>
</evidence>
<sequence>MSIWIITTGNSDVQLKINYNWENLFYEEVRYDEEKDIKKCDKFAAIQQDKASELYLVPARVLGIVYENYLQNNYSDLAFPLLDTFSQYFSANPNEKPSIIIVLLTDQRNIFLNESGELNEKVTNNELSPFWQDTCTLKSVFKEYFRQNKIFSPVEPEFLTLNPMSEQGLDNWDKTLKVVQEQFENLKKELNKFPQYNPNDTIYVSHQAGTPAISSAVQFASLSNFKNVKFLSSNIFFNDEGEQTSDPQLVEISNYWMGIQIQKAKQLTIEGLPGVALSMLQEIGYVDNKNVKPRLENMVSVFNIRESLAKGHEFNVEPAIQRVVDALNLVEIFFKEKNYLQGIALLAAAHETFLKAAIAKEINNQKIILNISHNKKIFISQQLVKWQQPGLVFIRNNRDSYLDKKLKSVLGIPDWDRTEQTLIDIKIEILTQLSFPIANFEKKFQKKQFDLMNSNSGLFKWLHQLRPEFNSWDLLKWMCIEKDNKKQYDYDIRNQLMHNLLGFNEQEVIQYLLGNSTTSTYTDVLTAYQQAVKEKFLNQIDCLGLKYNERNLYDELEAIANDIT</sequence>
<name>A0ABW8WUY8_9CYAN</name>
<accession>A0ABW8WUY8</accession>
<reference evidence="1 2" key="1">
    <citation type="submission" date="2024-07" db="EMBL/GenBank/DDBJ databases">
        <authorList>
            <person name="Tripathy S."/>
        </authorList>
    </citation>
    <scope>NUCLEOTIDE SEQUENCE [LARGE SCALE GENOMIC DNA]</scope>
    <source>
        <strain evidence="1 2">VB-61278_2</strain>
    </source>
</reference>
<dbReference type="Proteomes" id="UP001628874">
    <property type="component" value="Unassembled WGS sequence"/>
</dbReference>
<dbReference type="RefSeq" id="WP_038093403.1">
    <property type="nucleotide sequence ID" value="NZ_JBFQGM010000014.1"/>
</dbReference>
<dbReference type="EMBL" id="JBFQGM010000014">
    <property type="protein sequence ID" value="MFL9464896.1"/>
    <property type="molecule type" value="Genomic_DNA"/>
</dbReference>